<proteinExistence type="inferred from homology"/>
<reference evidence="9 10" key="1">
    <citation type="journal article" date="2015" name="Genome Announc.">
        <title>Expanding the biotechnology potential of lactobacilli through comparative genomics of 213 strains and associated genera.</title>
        <authorList>
            <person name="Sun Z."/>
            <person name="Harris H.M."/>
            <person name="McCann A."/>
            <person name="Guo C."/>
            <person name="Argimon S."/>
            <person name="Zhang W."/>
            <person name="Yang X."/>
            <person name="Jeffery I.B."/>
            <person name="Cooney J.C."/>
            <person name="Kagawa T.F."/>
            <person name="Liu W."/>
            <person name="Song Y."/>
            <person name="Salvetti E."/>
            <person name="Wrobel A."/>
            <person name="Rasinkangas P."/>
            <person name="Parkhill J."/>
            <person name="Rea M.C."/>
            <person name="O'Sullivan O."/>
            <person name="Ritari J."/>
            <person name="Douillard F.P."/>
            <person name="Paul Ross R."/>
            <person name="Yang R."/>
            <person name="Briner A.E."/>
            <person name="Felis G.E."/>
            <person name="de Vos W.M."/>
            <person name="Barrangou R."/>
            <person name="Klaenhammer T.R."/>
            <person name="Caufield P.W."/>
            <person name="Cui Y."/>
            <person name="Zhang H."/>
            <person name="O'Toole P.W."/>
        </authorList>
    </citation>
    <scope>NUCLEOTIDE SEQUENCE [LARGE SCALE GENOMIC DNA]</scope>
    <source>
        <strain evidence="9 10">DSM 17758</strain>
    </source>
</reference>
<evidence type="ECO:0000313" key="10">
    <source>
        <dbReference type="Proteomes" id="UP000051315"/>
    </source>
</evidence>
<dbReference type="InterPro" id="IPR035906">
    <property type="entry name" value="MetI-like_sf"/>
</dbReference>
<dbReference type="Pfam" id="PF00528">
    <property type="entry name" value="BPD_transp_1"/>
    <property type="match status" value="1"/>
</dbReference>
<dbReference type="EMBL" id="AZFX01000072">
    <property type="protein sequence ID" value="KRM08899.1"/>
    <property type="molecule type" value="Genomic_DNA"/>
</dbReference>
<dbReference type="Proteomes" id="UP000051315">
    <property type="component" value="Unassembled WGS sequence"/>
</dbReference>
<dbReference type="InterPro" id="IPR000515">
    <property type="entry name" value="MetI-like"/>
</dbReference>
<evidence type="ECO:0000256" key="7">
    <source>
        <dbReference type="RuleBase" id="RU363032"/>
    </source>
</evidence>
<dbReference type="GO" id="GO:0055085">
    <property type="term" value="P:transmembrane transport"/>
    <property type="evidence" value="ECO:0007669"/>
    <property type="project" value="InterPro"/>
</dbReference>
<dbReference type="Gene3D" id="1.10.3720.10">
    <property type="entry name" value="MetI-like"/>
    <property type="match status" value="1"/>
</dbReference>
<dbReference type="PANTHER" id="PTHR30193:SF37">
    <property type="entry name" value="INNER MEMBRANE ABC TRANSPORTER PERMEASE PROTEIN YCJO"/>
    <property type="match status" value="1"/>
</dbReference>
<evidence type="ECO:0000256" key="3">
    <source>
        <dbReference type="ARBA" id="ARBA00022475"/>
    </source>
</evidence>
<feature type="transmembrane region" description="Helical" evidence="7">
    <location>
        <begin position="156"/>
        <end position="177"/>
    </location>
</feature>
<accession>A0A0R1W0M4</accession>
<protein>
    <submittedName>
        <fullName evidence="9">Transmembrane permease MsmF</fullName>
    </submittedName>
</protein>
<dbReference type="SUPFAM" id="SSF161098">
    <property type="entry name" value="MetI-like"/>
    <property type="match status" value="1"/>
</dbReference>
<organism evidence="9 10">
    <name type="scientific">Lapidilactobacillus concavus DSM 17758</name>
    <dbReference type="NCBI Taxonomy" id="1423735"/>
    <lineage>
        <taxon>Bacteria</taxon>
        <taxon>Bacillati</taxon>
        <taxon>Bacillota</taxon>
        <taxon>Bacilli</taxon>
        <taxon>Lactobacillales</taxon>
        <taxon>Lactobacillaceae</taxon>
        <taxon>Lapidilactobacillus</taxon>
    </lineage>
</organism>
<dbReference type="AlphaFoldDB" id="A0A0R1W0M4"/>
<keyword evidence="3" id="KW-1003">Cell membrane</keyword>
<feature type="transmembrane region" description="Helical" evidence="7">
    <location>
        <begin position="76"/>
        <end position="96"/>
    </location>
</feature>
<feature type="transmembrane region" description="Helical" evidence="7">
    <location>
        <begin position="262"/>
        <end position="284"/>
    </location>
</feature>
<dbReference type="PANTHER" id="PTHR30193">
    <property type="entry name" value="ABC TRANSPORTER PERMEASE PROTEIN"/>
    <property type="match status" value="1"/>
</dbReference>
<gene>
    <name evidence="9" type="ORF">FC15_GL000279</name>
</gene>
<dbReference type="InterPro" id="IPR051393">
    <property type="entry name" value="ABC_transporter_permease"/>
</dbReference>
<comment type="similarity">
    <text evidence="7">Belongs to the binding-protein-dependent transport system permease family.</text>
</comment>
<comment type="subcellular location">
    <subcellularLocation>
        <location evidence="1 7">Cell membrane</location>
        <topology evidence="1 7">Multi-pass membrane protein</topology>
    </subcellularLocation>
</comment>
<evidence type="ECO:0000256" key="1">
    <source>
        <dbReference type="ARBA" id="ARBA00004651"/>
    </source>
</evidence>
<feature type="domain" description="ABC transmembrane type-1" evidence="8">
    <location>
        <begin position="70"/>
        <end position="283"/>
    </location>
</feature>
<dbReference type="GO" id="GO:0005886">
    <property type="term" value="C:plasma membrane"/>
    <property type="evidence" value="ECO:0007669"/>
    <property type="project" value="UniProtKB-SubCell"/>
</dbReference>
<evidence type="ECO:0000259" key="8">
    <source>
        <dbReference type="PROSITE" id="PS50928"/>
    </source>
</evidence>
<dbReference type="CDD" id="cd06261">
    <property type="entry name" value="TM_PBP2"/>
    <property type="match status" value="1"/>
</dbReference>
<dbReference type="STRING" id="1423735.FC15_GL000279"/>
<dbReference type="RefSeq" id="WP_235803356.1">
    <property type="nucleotide sequence ID" value="NZ_AZFX01000072.1"/>
</dbReference>
<evidence type="ECO:0000256" key="4">
    <source>
        <dbReference type="ARBA" id="ARBA00022692"/>
    </source>
</evidence>
<evidence type="ECO:0000256" key="6">
    <source>
        <dbReference type="ARBA" id="ARBA00023136"/>
    </source>
</evidence>
<feature type="transmembrane region" description="Helical" evidence="7">
    <location>
        <begin position="12"/>
        <end position="38"/>
    </location>
</feature>
<keyword evidence="6 7" id="KW-0472">Membrane</keyword>
<sequence length="292" mass="32587">MTVKARFERNKWPFLFVGANMILFVVWFVVPALLGLYYSFTNSDGNPGEKFIGLANYRELFADPAFYKALGRTFRYIIFQVPLLYVVSLLVALLLSNPKIKGKIIGKIVVFLPWCISGIVTGVMWKWLFGESFGFINYSLKQLGQSPVPWFSDGNMAFLVVVMAAVWAATAFNMLLFMNAIKNVPATLYEAASLDGATSFQKFWHITLPAIRPTSLMVILLATIDATKEFVMVQALTNGGPGTDNMFIVQYIYTTGFDKFKVGYASAVSMVLFMIILLVALIQLKVGGHQND</sequence>
<dbReference type="PATRIC" id="fig|1423735.3.peg.285"/>
<keyword evidence="2 7" id="KW-0813">Transport</keyword>
<dbReference type="PROSITE" id="PS50928">
    <property type="entry name" value="ABC_TM1"/>
    <property type="match status" value="1"/>
</dbReference>
<evidence type="ECO:0000256" key="5">
    <source>
        <dbReference type="ARBA" id="ARBA00022989"/>
    </source>
</evidence>
<feature type="transmembrane region" description="Helical" evidence="7">
    <location>
        <begin position="108"/>
        <end position="128"/>
    </location>
</feature>
<keyword evidence="5 7" id="KW-1133">Transmembrane helix</keyword>
<evidence type="ECO:0000313" key="9">
    <source>
        <dbReference type="EMBL" id="KRM08899.1"/>
    </source>
</evidence>
<keyword evidence="4 7" id="KW-0812">Transmembrane</keyword>
<name>A0A0R1W0M4_9LACO</name>
<evidence type="ECO:0000256" key="2">
    <source>
        <dbReference type="ARBA" id="ARBA00022448"/>
    </source>
</evidence>
<comment type="caution">
    <text evidence="9">The sequence shown here is derived from an EMBL/GenBank/DDBJ whole genome shotgun (WGS) entry which is preliminary data.</text>
</comment>
<keyword evidence="10" id="KW-1185">Reference proteome</keyword>